<dbReference type="STRING" id="1403190.A0A0F0I424"/>
<protein>
    <submittedName>
        <fullName evidence="1">Uncharacterized protein</fullName>
    </submittedName>
</protein>
<dbReference type="EMBL" id="JZEE01000675">
    <property type="protein sequence ID" value="KJK61392.1"/>
    <property type="molecule type" value="Genomic_DNA"/>
</dbReference>
<evidence type="ECO:0000313" key="1">
    <source>
        <dbReference type="EMBL" id="KJK61392.1"/>
    </source>
</evidence>
<reference evidence="1 2" key="1">
    <citation type="submission" date="2015-02" db="EMBL/GenBank/DDBJ databases">
        <title>Draft genome sequence of Aspergillus parasiticus SU-1.</title>
        <authorList>
            <person name="Yu J."/>
            <person name="Fedorova N."/>
            <person name="Yin Y."/>
            <person name="Losada L."/>
            <person name="Zafar N."/>
            <person name="Taujale R."/>
            <person name="Ehrlich K.C."/>
            <person name="Bhatnagar D."/>
            <person name="Cleveland T.E."/>
            <person name="Bennett J.W."/>
            <person name="Nierman W.C."/>
        </authorList>
    </citation>
    <scope>NUCLEOTIDE SEQUENCE [LARGE SCALE GENOMIC DNA]</scope>
    <source>
        <strain evidence="2">ATCC 56775 / NRRL 5862 / SRRC 143 / SU-1</strain>
    </source>
</reference>
<comment type="caution">
    <text evidence="1">The sequence shown here is derived from an EMBL/GenBank/DDBJ whole genome shotgun (WGS) entry which is preliminary data.</text>
</comment>
<sequence length="224" mass="25517">MEILPIEAKWHICRFVKANPFGILAPFGDSVTLQNAVFELKEGRRGRLFLKHARRLSTRYNYPLLDSHDVTELSGSCPNLQELRLPIKRRGGRPRCYHWSDCLNSQNDWAASFRDTLINAATDEDLARGIWDLIVSKQSTQSLRRLRLVPFGAAVYGQSSDAMEIGTEVWDLLGLPRGEIKGSEYWSSRAKKVMDNLWPLGEDGSWRVKSFPLQVDHLIAHNPS</sequence>
<dbReference type="Proteomes" id="UP000033540">
    <property type="component" value="Unassembled WGS sequence"/>
</dbReference>
<name>A0A0F0I424_ASPPU</name>
<dbReference type="OrthoDB" id="3945550at2759"/>
<gene>
    <name evidence="1" type="ORF">P875_00042264</name>
</gene>
<dbReference type="AlphaFoldDB" id="A0A0F0I424"/>
<proteinExistence type="predicted"/>
<evidence type="ECO:0000313" key="2">
    <source>
        <dbReference type="Proteomes" id="UP000033540"/>
    </source>
</evidence>
<accession>A0A0F0I424</accession>
<organism evidence="1 2">
    <name type="scientific">Aspergillus parasiticus (strain ATCC 56775 / NRRL 5862 / SRRC 143 / SU-1)</name>
    <dbReference type="NCBI Taxonomy" id="1403190"/>
    <lineage>
        <taxon>Eukaryota</taxon>
        <taxon>Fungi</taxon>
        <taxon>Dikarya</taxon>
        <taxon>Ascomycota</taxon>
        <taxon>Pezizomycotina</taxon>
        <taxon>Eurotiomycetes</taxon>
        <taxon>Eurotiomycetidae</taxon>
        <taxon>Eurotiales</taxon>
        <taxon>Aspergillaceae</taxon>
        <taxon>Aspergillus</taxon>
        <taxon>Aspergillus subgen. Circumdati</taxon>
    </lineage>
</organism>